<gene>
    <name evidence="1" type="ORF">EW146_g4011</name>
</gene>
<keyword evidence="2" id="KW-1185">Reference proteome</keyword>
<organism evidence="1 2">
    <name type="scientific">Bondarzewia mesenterica</name>
    <dbReference type="NCBI Taxonomy" id="1095465"/>
    <lineage>
        <taxon>Eukaryota</taxon>
        <taxon>Fungi</taxon>
        <taxon>Dikarya</taxon>
        <taxon>Basidiomycota</taxon>
        <taxon>Agaricomycotina</taxon>
        <taxon>Agaricomycetes</taxon>
        <taxon>Russulales</taxon>
        <taxon>Bondarzewiaceae</taxon>
        <taxon>Bondarzewia</taxon>
    </lineage>
</organism>
<dbReference type="InterPro" id="IPR032675">
    <property type="entry name" value="LRR_dom_sf"/>
</dbReference>
<dbReference type="SUPFAM" id="SSF81383">
    <property type="entry name" value="F-box domain"/>
    <property type="match status" value="1"/>
</dbReference>
<evidence type="ECO:0000313" key="2">
    <source>
        <dbReference type="Proteomes" id="UP000310158"/>
    </source>
</evidence>
<dbReference type="AlphaFoldDB" id="A0A4S4LXN1"/>
<accession>A0A4S4LXN1</accession>
<name>A0A4S4LXN1_9AGAM</name>
<sequence length="508" mass="58239">MIVHRPRPVAPPTHAHPANKIPRSILLEIFMQYACGERKDTHDKMPDTQHILDPRSVAFTHVCRSWREVALSPLLWSSLRLPSVPDAKHRSPEVDKFFYALDLWLSRSSRFPLSYSLWMETTNIHNATRYMSMLCAQSMRWKSVSIKLVGPTVDIFPAEWFGPLSHLECFAIESYSSTSLSHPILGILKSSDRLRKANIKSSSITSWVLPWSTLTELSLTFQSISPVSPIDMEQLAQNISQCTSLQTLRLRLRFQQVKCDATCAISGTLKLPQLMHLVLSSEDSVIISQFLARLKVPRLEYLRIRCHGQTWPSDSDDLEDVLGDLGCAQSLHRIELDAINLSFDLVDVELTNVLHRFPNLTHVVIRDINISFCFFEMIMLNGQNTKLEHLSIYRGEQLVIGEPAIWTLNYLQDQRQFYCALLDLVDSRTRSLDSSTEPHTSVSRLKAVTLFPREWQFLWQVAWHQWFTSKTGQNPGNMDSRMLSVFMSNPGRFTDGIRSSLRSTRLIL</sequence>
<dbReference type="InterPro" id="IPR036047">
    <property type="entry name" value="F-box-like_dom_sf"/>
</dbReference>
<dbReference type="OrthoDB" id="3024072at2759"/>
<proteinExistence type="predicted"/>
<dbReference type="EMBL" id="SGPL01000147">
    <property type="protein sequence ID" value="THH16658.1"/>
    <property type="molecule type" value="Genomic_DNA"/>
</dbReference>
<dbReference type="Proteomes" id="UP000310158">
    <property type="component" value="Unassembled WGS sequence"/>
</dbReference>
<dbReference type="Gene3D" id="3.80.10.10">
    <property type="entry name" value="Ribonuclease Inhibitor"/>
    <property type="match status" value="1"/>
</dbReference>
<evidence type="ECO:0000313" key="1">
    <source>
        <dbReference type="EMBL" id="THH16658.1"/>
    </source>
</evidence>
<reference evidence="1 2" key="1">
    <citation type="submission" date="2019-02" db="EMBL/GenBank/DDBJ databases">
        <title>Genome sequencing of the rare red list fungi Bondarzewia mesenterica.</title>
        <authorList>
            <person name="Buettner E."/>
            <person name="Kellner H."/>
        </authorList>
    </citation>
    <scope>NUCLEOTIDE SEQUENCE [LARGE SCALE GENOMIC DNA]</scope>
    <source>
        <strain evidence="1 2">DSM 108281</strain>
    </source>
</reference>
<dbReference type="SUPFAM" id="SSF52047">
    <property type="entry name" value="RNI-like"/>
    <property type="match status" value="1"/>
</dbReference>
<comment type="caution">
    <text evidence="1">The sequence shown here is derived from an EMBL/GenBank/DDBJ whole genome shotgun (WGS) entry which is preliminary data.</text>
</comment>
<protein>
    <submittedName>
        <fullName evidence="1">Uncharacterized protein</fullName>
    </submittedName>
</protein>
<dbReference type="Gene3D" id="1.20.1280.50">
    <property type="match status" value="1"/>
</dbReference>